<keyword evidence="4" id="KW-1185">Reference proteome</keyword>
<evidence type="ECO:0000313" key="4">
    <source>
        <dbReference type="Proteomes" id="UP000642993"/>
    </source>
</evidence>
<gene>
    <name evidence="3" type="ORF">HT102_14565</name>
</gene>
<feature type="compositionally biased region" description="Basic and acidic residues" evidence="1">
    <location>
        <begin position="110"/>
        <end position="138"/>
    </location>
</feature>
<feature type="compositionally biased region" description="Low complexity" evidence="1">
    <location>
        <begin position="1"/>
        <end position="19"/>
    </location>
</feature>
<name>A0A927PM92_9ACTN</name>
<reference evidence="3" key="1">
    <citation type="submission" date="2020-09" db="EMBL/GenBank/DDBJ databases">
        <title>Hoyosella lacisalsi sp. nov., a halotolerant actinobacterium isolated from soil of Lake Gudzhirganskoe.</title>
        <authorList>
            <person name="Yang Q."/>
            <person name="Guo P.Y."/>
            <person name="Liu S.W."/>
            <person name="Li F.N."/>
            <person name="Sun C.H."/>
        </authorList>
    </citation>
    <scope>NUCLEOTIDE SEQUENCE</scope>
    <source>
        <strain evidence="3">G463</strain>
    </source>
</reference>
<feature type="transmembrane region" description="Helical" evidence="2">
    <location>
        <begin position="196"/>
        <end position="217"/>
    </location>
</feature>
<dbReference type="EMBL" id="JACYWE010000010">
    <property type="protein sequence ID" value="MBD8507708.1"/>
    <property type="molecule type" value="Genomic_DNA"/>
</dbReference>
<dbReference type="Proteomes" id="UP000642993">
    <property type="component" value="Unassembled WGS sequence"/>
</dbReference>
<feature type="transmembrane region" description="Helical" evidence="2">
    <location>
        <begin position="173"/>
        <end position="190"/>
    </location>
</feature>
<dbReference type="AlphaFoldDB" id="A0A927PM92"/>
<dbReference type="Pfam" id="PF11241">
    <property type="entry name" value="DUF3043"/>
    <property type="match status" value="1"/>
</dbReference>
<evidence type="ECO:0000256" key="1">
    <source>
        <dbReference type="SAM" id="MobiDB-lite"/>
    </source>
</evidence>
<evidence type="ECO:0000256" key="2">
    <source>
        <dbReference type="SAM" id="Phobius"/>
    </source>
</evidence>
<keyword evidence="2" id="KW-1133">Transmembrane helix</keyword>
<keyword evidence="2" id="KW-0472">Membrane</keyword>
<comment type="caution">
    <text evidence="3">The sequence shown here is derived from an EMBL/GenBank/DDBJ whole genome shotgun (WGS) entry which is preliminary data.</text>
</comment>
<keyword evidence="2" id="KW-0812">Transmembrane</keyword>
<dbReference type="InterPro" id="IPR021403">
    <property type="entry name" value="DUF3043"/>
</dbReference>
<proteinExistence type="predicted"/>
<organism evidence="3 4">
    <name type="scientific">Lolliginicoccus lacisalsi</name>
    <dbReference type="NCBI Taxonomy" id="2742202"/>
    <lineage>
        <taxon>Bacteria</taxon>
        <taxon>Bacillati</taxon>
        <taxon>Actinomycetota</taxon>
        <taxon>Actinomycetes</taxon>
        <taxon>Mycobacteriales</taxon>
        <taxon>Hoyosellaceae</taxon>
        <taxon>Lolliginicoccus</taxon>
    </lineage>
</organism>
<protein>
    <submittedName>
        <fullName evidence="3">DUF3043 domain-containing protein</fullName>
    </submittedName>
</protein>
<evidence type="ECO:0000313" key="3">
    <source>
        <dbReference type="EMBL" id="MBD8507708.1"/>
    </source>
</evidence>
<sequence length="265" mass="29412">MPTSIARSGGVSAGRAASVPWFARITRSHTLKPVKLTGRGSSGSNPDDPSAQDGPGQDRPAQEQSVQPAGHTPGKGRPTPKRNEARRGARAPLMPPPMTKAEARARKKALKAEQRKKPKMSKEERKRFNAESRSRANERRARMMAGDEDYLLPRDRGKTRKLARNYVDARRNLAGMFMPLALLVLLTLFMPPDIQAVITLGMMVFLIFMIVEGIVLGRQISNRVRERFPDSDDTGLGIGWYAFVRATQIRRLRVPKPQARPGDAV</sequence>
<feature type="region of interest" description="Disordered" evidence="1">
    <location>
        <begin position="1"/>
        <end position="138"/>
    </location>
</feature>
<accession>A0A927PM92</accession>